<dbReference type="InterPro" id="IPR002934">
    <property type="entry name" value="Polymerase_NTP_transf_dom"/>
</dbReference>
<dbReference type="AlphaFoldDB" id="A0A1F7YKR1"/>
<dbReference type="Gene3D" id="3.30.460.10">
    <property type="entry name" value="Beta Polymerase, domain 2"/>
    <property type="match status" value="1"/>
</dbReference>
<feature type="domain" description="Polymerase nucleotidyl transferase" evidence="1">
    <location>
        <begin position="10"/>
        <end position="102"/>
    </location>
</feature>
<organism evidence="2 3">
    <name type="scientific">Candidatus Woesebacteria bacterium RIFCSPHIGHO2_01_FULL_40_22</name>
    <dbReference type="NCBI Taxonomy" id="1802499"/>
    <lineage>
        <taxon>Bacteria</taxon>
        <taxon>Candidatus Woeseibacteriota</taxon>
    </lineage>
</organism>
<evidence type="ECO:0000313" key="3">
    <source>
        <dbReference type="Proteomes" id="UP000179221"/>
    </source>
</evidence>
<dbReference type="PANTHER" id="PTHR33933:SF1">
    <property type="entry name" value="PROTEIN ADENYLYLTRANSFERASE MNTA-RELATED"/>
    <property type="match status" value="1"/>
</dbReference>
<name>A0A1F7YKR1_9BACT</name>
<dbReference type="PANTHER" id="PTHR33933">
    <property type="entry name" value="NUCLEOTIDYLTRANSFERASE"/>
    <property type="match status" value="1"/>
</dbReference>
<evidence type="ECO:0000313" key="2">
    <source>
        <dbReference type="EMBL" id="OGM27944.1"/>
    </source>
</evidence>
<dbReference type="InterPro" id="IPR043519">
    <property type="entry name" value="NT_sf"/>
</dbReference>
<dbReference type="SUPFAM" id="SSF81301">
    <property type="entry name" value="Nucleotidyltransferase"/>
    <property type="match status" value="1"/>
</dbReference>
<reference evidence="2 3" key="1">
    <citation type="journal article" date="2016" name="Nat. Commun.">
        <title>Thousands of microbial genomes shed light on interconnected biogeochemical processes in an aquifer system.</title>
        <authorList>
            <person name="Anantharaman K."/>
            <person name="Brown C.T."/>
            <person name="Hug L.A."/>
            <person name="Sharon I."/>
            <person name="Castelle C.J."/>
            <person name="Probst A.J."/>
            <person name="Thomas B.C."/>
            <person name="Singh A."/>
            <person name="Wilkins M.J."/>
            <person name="Karaoz U."/>
            <person name="Brodie E.L."/>
            <person name="Williams K.H."/>
            <person name="Hubbard S.S."/>
            <person name="Banfield J.F."/>
        </authorList>
    </citation>
    <scope>NUCLEOTIDE SEQUENCE [LARGE SCALE GENOMIC DNA]</scope>
</reference>
<dbReference type="CDD" id="cd05403">
    <property type="entry name" value="NT_KNTase_like"/>
    <property type="match status" value="1"/>
</dbReference>
<sequence length="108" mass="12412">MNRLVNETQKIVNKVADYCKPDKIILFGSLARGEEKSGSDIDLLIIKDSNKKRPFRVKEVFEAIRGVERNLQLDPIVYTPDEISKRLALGDYFIKEILEEGKVMNESK</sequence>
<dbReference type="EMBL" id="MGGL01000001">
    <property type="protein sequence ID" value="OGM27944.1"/>
    <property type="molecule type" value="Genomic_DNA"/>
</dbReference>
<comment type="caution">
    <text evidence="2">The sequence shown here is derived from an EMBL/GenBank/DDBJ whole genome shotgun (WGS) entry which is preliminary data.</text>
</comment>
<proteinExistence type="predicted"/>
<protein>
    <recommendedName>
        <fullName evidence="1">Polymerase nucleotidyl transferase domain-containing protein</fullName>
    </recommendedName>
</protein>
<gene>
    <name evidence="2" type="ORF">A2628_03605</name>
</gene>
<dbReference type="InterPro" id="IPR052548">
    <property type="entry name" value="Type_VII_TA_antitoxin"/>
</dbReference>
<evidence type="ECO:0000259" key="1">
    <source>
        <dbReference type="Pfam" id="PF01909"/>
    </source>
</evidence>
<dbReference type="Proteomes" id="UP000179221">
    <property type="component" value="Unassembled WGS sequence"/>
</dbReference>
<accession>A0A1F7YKR1</accession>
<dbReference type="Pfam" id="PF01909">
    <property type="entry name" value="NTP_transf_2"/>
    <property type="match status" value="1"/>
</dbReference>
<dbReference type="GO" id="GO:0016779">
    <property type="term" value="F:nucleotidyltransferase activity"/>
    <property type="evidence" value="ECO:0007669"/>
    <property type="project" value="InterPro"/>
</dbReference>